<dbReference type="Gene3D" id="2.120.10.80">
    <property type="entry name" value="Kelch-type beta propeller"/>
    <property type="match status" value="2"/>
</dbReference>
<keyword evidence="3" id="KW-1185">Reference proteome</keyword>
<accession>A0ABQ2HLC2</accession>
<dbReference type="InterPro" id="IPR015915">
    <property type="entry name" value="Kelch-typ_b-propeller"/>
</dbReference>
<organism evidence="2 3">
    <name type="scientific">Dyadobacter beijingensis</name>
    <dbReference type="NCBI Taxonomy" id="365489"/>
    <lineage>
        <taxon>Bacteria</taxon>
        <taxon>Pseudomonadati</taxon>
        <taxon>Bacteroidota</taxon>
        <taxon>Cytophagia</taxon>
        <taxon>Cytophagales</taxon>
        <taxon>Spirosomataceae</taxon>
        <taxon>Dyadobacter</taxon>
    </lineage>
</organism>
<evidence type="ECO:0000313" key="3">
    <source>
        <dbReference type="Proteomes" id="UP000632339"/>
    </source>
</evidence>
<comment type="caution">
    <text evidence="2">The sequence shown here is derived from an EMBL/GenBank/DDBJ whole genome shotgun (WGS) entry which is preliminary data.</text>
</comment>
<feature type="signal peptide" evidence="1">
    <location>
        <begin position="1"/>
        <end position="22"/>
    </location>
</feature>
<keyword evidence="1" id="KW-0732">Signal</keyword>
<name>A0ABQ2HLC2_9BACT</name>
<dbReference type="InterPro" id="IPR011043">
    <property type="entry name" value="Gal_Oxase/kelch_b-propeller"/>
</dbReference>
<feature type="chain" id="PRO_5045671357" description="Secreted protein (Por secretion system target)" evidence="1">
    <location>
        <begin position="23"/>
        <end position="1075"/>
    </location>
</feature>
<evidence type="ECO:0000256" key="1">
    <source>
        <dbReference type="SAM" id="SignalP"/>
    </source>
</evidence>
<dbReference type="EMBL" id="BMLI01000001">
    <property type="protein sequence ID" value="GGM84392.1"/>
    <property type="molecule type" value="Genomic_DNA"/>
</dbReference>
<dbReference type="InterPro" id="IPR026444">
    <property type="entry name" value="Secre_tail"/>
</dbReference>
<protein>
    <recommendedName>
        <fullName evidence="4">Secreted protein (Por secretion system target)</fullName>
    </recommendedName>
</protein>
<dbReference type="RefSeq" id="WP_019944529.1">
    <property type="nucleotide sequence ID" value="NZ_BMLI01000001.1"/>
</dbReference>
<evidence type="ECO:0008006" key="4">
    <source>
        <dbReference type="Google" id="ProtNLM"/>
    </source>
</evidence>
<dbReference type="NCBIfam" id="TIGR04183">
    <property type="entry name" value="Por_Secre_tail"/>
    <property type="match status" value="1"/>
</dbReference>
<sequence>MKKPYYSTYVFTLLLCTIASFAARSQGINQFWGVAFGGGTELLGNIFNASPDGTLPTSQFNFYIARKALAIGQFVEYNGELYATARTESGLNVEFSGNLFKWNPATDEYTLLHNFRRETGARPHEVMVLMGSKLYGITMEGGTNAQGVIFEYDLTTNTYAKRADFASLANDRELWPSTALSQMNGKLYGIARTNFGELDDALYEWDPATAQFTQVRDVFGPYQPGLHAPDTPWEGLNGKLYATTKLAGTSFGDLVEWDPEAGTYVSKAAFSREAGYNCLTKMTPKDGKLYGATTAGGAESSGTLFEFTPEAGTITKKIDLAAGANAPFNGFAPVLLGDKFYGVTQGGKTMRGRVYEWNPATNTFSLRFGLPDYTNGLLSGAFTPWQGKLYSAIGRPQPNNGRIVAEVFNWDPATNQYTTGFISQESVGAHPRGGVTLAGGKFYGATTYGGKLNMGVIFEFDPKTKAYKILKELDETTGQEPYGKLTLLNGKLYGITSTGGRVGFGAIFEVDYQNSTVTKKRDFEVATGRTSYGSLIAKDGKLFGMTMAGGNNNRGTIFEWDPVTNSFTVRYHFDKANGGSPRADLCLKDGLFYGMTYNGGTSDVGVIFRWDPATDTYTKIRDLRAGVGVNPVGSFVEYNEKLYGLTPNSLLELDPATLKSGVLATFDGTAGGKITVGNEKFYFLTTSYSGTLYEWNTKTKVLKKSPGYGNGTDFTLSGMTFEPLPAPVSDGTPGNCLPLPPATVDGNNWTEWLPVIDASKNAVAEIRANKNNLGTVTPSLFTHTGNIRKVNGRYFLGRDLTLTTSGAIASGTPVDVRIYVKQEEYDALVAANNADPKAEPITNASQIGVFATAANDCNGNISGATRAIQATSEPWAGGGYVFSFKTESFSTFYLANANAPFPVKLVDFNARLEEHNAVLSWQTAAEINFSHFELERSTDARNFGKIGRINPSESGRPGHYAFLDMHLNEVQAPNAYYRLKMIDADGTYAYSVIRQVAVPGMEAMLYPNPASDVIEVKQAPASAPWQLIGADGNAVLNGRSEGGNFRLDVRSLRPGTYLLRFSTGQDIRTFRMVKQ</sequence>
<dbReference type="NCBIfam" id="TIGR03803">
    <property type="entry name" value="Gloeo_Verruco"/>
    <property type="match status" value="6"/>
</dbReference>
<dbReference type="InterPro" id="IPR011047">
    <property type="entry name" value="Quinoprotein_ADH-like_sf"/>
</dbReference>
<dbReference type="SUPFAM" id="SSF50998">
    <property type="entry name" value="Quinoprotein alcohol dehydrogenase-like"/>
    <property type="match status" value="1"/>
</dbReference>
<proteinExistence type="predicted"/>
<gene>
    <name evidence="2" type="ORF">GCM10010967_15300</name>
</gene>
<dbReference type="Proteomes" id="UP000632339">
    <property type="component" value="Unassembled WGS sequence"/>
</dbReference>
<dbReference type="InterPro" id="IPR022519">
    <property type="entry name" value="Gloeo/Verruco_rpt"/>
</dbReference>
<evidence type="ECO:0000313" key="2">
    <source>
        <dbReference type="EMBL" id="GGM84392.1"/>
    </source>
</evidence>
<dbReference type="SUPFAM" id="SSF63829">
    <property type="entry name" value="Calcium-dependent phosphotriesterase"/>
    <property type="match status" value="1"/>
</dbReference>
<reference evidence="3" key="1">
    <citation type="journal article" date="2019" name="Int. J. Syst. Evol. Microbiol.">
        <title>The Global Catalogue of Microorganisms (GCM) 10K type strain sequencing project: providing services to taxonomists for standard genome sequencing and annotation.</title>
        <authorList>
            <consortium name="The Broad Institute Genomics Platform"/>
            <consortium name="The Broad Institute Genome Sequencing Center for Infectious Disease"/>
            <person name="Wu L."/>
            <person name="Ma J."/>
        </authorList>
    </citation>
    <scope>NUCLEOTIDE SEQUENCE [LARGE SCALE GENOMIC DNA]</scope>
    <source>
        <strain evidence="3">CGMCC 1.6375</strain>
    </source>
</reference>
<dbReference type="SUPFAM" id="SSF50965">
    <property type="entry name" value="Galactose oxidase, central domain"/>
    <property type="match status" value="1"/>
</dbReference>